<dbReference type="InterPro" id="IPR007627">
    <property type="entry name" value="RNA_pol_sigma70_r2"/>
</dbReference>
<organism evidence="9 10">
    <name type="scientific">Streptomyces qinzhouensis</name>
    <dbReference type="NCBI Taxonomy" id="2599401"/>
    <lineage>
        <taxon>Bacteria</taxon>
        <taxon>Bacillati</taxon>
        <taxon>Actinomycetota</taxon>
        <taxon>Actinomycetes</taxon>
        <taxon>Kitasatosporales</taxon>
        <taxon>Streptomycetaceae</taxon>
        <taxon>Streptomyces</taxon>
    </lineage>
</organism>
<proteinExistence type="inferred from homology"/>
<dbReference type="PANTHER" id="PTHR47756">
    <property type="entry name" value="BLL6612 PROTEIN-RELATED"/>
    <property type="match status" value="1"/>
</dbReference>
<evidence type="ECO:0000256" key="1">
    <source>
        <dbReference type="ARBA" id="ARBA00010641"/>
    </source>
</evidence>
<dbReference type="PROSITE" id="PS01063">
    <property type="entry name" value="SIGMA70_ECF"/>
    <property type="match status" value="1"/>
</dbReference>
<dbReference type="GO" id="GO:0003677">
    <property type="term" value="F:DNA binding"/>
    <property type="evidence" value="ECO:0007669"/>
    <property type="project" value="UniProtKB-UniRule"/>
</dbReference>
<dbReference type="SUPFAM" id="SSF56349">
    <property type="entry name" value="DNA breaking-rejoining enzymes"/>
    <property type="match status" value="1"/>
</dbReference>
<evidence type="ECO:0000256" key="4">
    <source>
        <dbReference type="ARBA" id="ARBA00023163"/>
    </source>
</evidence>
<dbReference type="InterPro" id="IPR013249">
    <property type="entry name" value="RNA_pol_sigma70_r4_t2"/>
</dbReference>
<dbReference type="RefSeq" id="WP_146480026.1">
    <property type="nucleotide sequence ID" value="NZ_CP042266.1"/>
</dbReference>
<keyword evidence="5 6" id="KW-0238">DNA-binding</keyword>
<evidence type="ECO:0000313" key="9">
    <source>
        <dbReference type="EMBL" id="QDY76735.1"/>
    </source>
</evidence>
<evidence type="ECO:0000256" key="6">
    <source>
        <dbReference type="RuleBase" id="RU000716"/>
    </source>
</evidence>
<evidence type="ECO:0000256" key="3">
    <source>
        <dbReference type="ARBA" id="ARBA00023082"/>
    </source>
</evidence>
<dbReference type="InterPro" id="IPR013324">
    <property type="entry name" value="RNA_pol_sigma_r3/r4-like"/>
</dbReference>
<dbReference type="Pfam" id="PF04542">
    <property type="entry name" value="Sigma70_r2"/>
    <property type="match status" value="1"/>
</dbReference>
<dbReference type="OrthoDB" id="3345368at2"/>
<dbReference type="KEGG" id="sqz:FQU76_09540"/>
<evidence type="ECO:0000259" key="8">
    <source>
        <dbReference type="PROSITE" id="PS51900"/>
    </source>
</evidence>
<comment type="similarity">
    <text evidence="1 6">Belongs to the sigma-70 factor family. ECF subfamily.</text>
</comment>
<evidence type="ECO:0000256" key="7">
    <source>
        <dbReference type="SAM" id="MobiDB-lite"/>
    </source>
</evidence>
<dbReference type="Pfam" id="PF20239">
    <property type="entry name" value="DUF6596"/>
    <property type="match status" value="1"/>
</dbReference>
<dbReference type="Pfam" id="PF08281">
    <property type="entry name" value="Sigma70_r4_2"/>
    <property type="match status" value="1"/>
</dbReference>
<keyword evidence="4 6" id="KW-0804">Transcription</keyword>
<evidence type="ECO:0000256" key="2">
    <source>
        <dbReference type="ARBA" id="ARBA00023015"/>
    </source>
</evidence>
<sequence length="697" mass="74081">MTDVRGAVGAVWKQESARIVAALTRLVHDVGLAEELAQDALVAALEQWPGSGVPENPGAWLMAVARRRAVDTIRRARNLENKQGQLAHEARERQRRDTAPGSAAYQGAEGAPGTPDDGEPGGPDDVLRLMFLSCHPVLSTAARAALTLRLVAGLSAAEIARAFLVTETVVARRIADAKRTLAEARIPFELPPGAELTERLSSVLEVVYLIFNEGYTATGGDDLLRPGLTLEALRLGRLLAGLAPAEPEVHGLVALMEIQESRAGARTGPCGEPVPLHEQNRGRWDPLLIRRGFVSMLRARDTARTAGGPPGPYILQAAIAVTHAQAPTAAATDWAGIAGLYESLVRLLPTPVVRLNRAVAVGHAHGPEAGLALVDGLAADPALRDYHLLPGVRGDLLARLGRYDEARPEFERAAALTGNSAERAFLLRRVDAAALASVHTAPPDGATGAVSGLAAAAEAFLAHGGLDPASVRSYAQTLTRLRRTLGDRFPLAGLTPETVARAFDGAWSTAAPATWNRHRSAFRSFAAWVPLDPAVAEGPPRRSGAPSAVRPIAPAALGTLWDRTDLPLRERTLWRLLYESGAPVTAVLALDVADLEPKDRRARTARSGRHRISWRSGAARLLAELVGDRTGGPVFLTGRRAGPARDAAAVDPATGRARLSYERAEYLFKRTGARLDPDGGDWTLKRLGRSGRADPAP</sequence>
<dbReference type="InterPro" id="IPR044068">
    <property type="entry name" value="CB"/>
</dbReference>
<feature type="region of interest" description="Disordered" evidence="7">
    <location>
        <begin position="80"/>
        <end position="124"/>
    </location>
</feature>
<name>A0A5B8J4M4_9ACTN</name>
<dbReference type="Proteomes" id="UP000320580">
    <property type="component" value="Chromosome"/>
</dbReference>
<dbReference type="GO" id="GO:0006352">
    <property type="term" value="P:DNA-templated transcription initiation"/>
    <property type="evidence" value="ECO:0007669"/>
    <property type="project" value="InterPro"/>
</dbReference>
<feature type="domain" description="Core-binding (CB)" evidence="8">
    <location>
        <begin position="451"/>
        <end position="530"/>
    </location>
</feature>
<dbReference type="SUPFAM" id="SSF88946">
    <property type="entry name" value="Sigma2 domain of RNA polymerase sigma factors"/>
    <property type="match status" value="1"/>
</dbReference>
<dbReference type="InterPro" id="IPR013325">
    <property type="entry name" value="RNA_pol_sigma_r2"/>
</dbReference>
<dbReference type="InterPro" id="IPR011010">
    <property type="entry name" value="DNA_brk_join_enz"/>
</dbReference>
<dbReference type="PROSITE" id="PS51900">
    <property type="entry name" value="CB"/>
    <property type="match status" value="1"/>
</dbReference>
<dbReference type="PANTHER" id="PTHR47756:SF1">
    <property type="entry name" value="BLL0085 PROTEIN"/>
    <property type="match status" value="1"/>
</dbReference>
<reference evidence="9 10" key="1">
    <citation type="submission" date="2019-07" db="EMBL/GenBank/DDBJ databases">
        <authorList>
            <person name="Zhu P."/>
        </authorList>
    </citation>
    <scope>NUCLEOTIDE SEQUENCE [LARGE SCALE GENOMIC DNA]</scope>
    <source>
        <strain evidence="9 10">SSL-25</strain>
    </source>
</reference>
<feature type="compositionally biased region" description="Basic and acidic residues" evidence="7">
    <location>
        <begin position="88"/>
        <end position="98"/>
    </location>
</feature>
<keyword evidence="10" id="KW-1185">Reference proteome</keyword>
<keyword evidence="2 6" id="KW-0805">Transcription regulation</keyword>
<gene>
    <name evidence="9" type="ORF">FQU76_09540</name>
</gene>
<dbReference type="GO" id="GO:0016987">
    <property type="term" value="F:sigma factor activity"/>
    <property type="evidence" value="ECO:0007669"/>
    <property type="project" value="UniProtKB-KW"/>
</dbReference>
<evidence type="ECO:0000256" key="5">
    <source>
        <dbReference type="PROSITE-ProRule" id="PRU01248"/>
    </source>
</evidence>
<dbReference type="InterPro" id="IPR036388">
    <property type="entry name" value="WH-like_DNA-bd_sf"/>
</dbReference>
<dbReference type="InterPro" id="IPR000838">
    <property type="entry name" value="RNA_pol_sigma70_ECF_CS"/>
</dbReference>
<dbReference type="SUPFAM" id="SSF88659">
    <property type="entry name" value="Sigma3 and sigma4 domains of RNA polymerase sigma factors"/>
    <property type="match status" value="1"/>
</dbReference>
<dbReference type="Gene3D" id="1.10.1740.10">
    <property type="match status" value="1"/>
</dbReference>
<dbReference type="EMBL" id="CP042266">
    <property type="protein sequence ID" value="QDY76735.1"/>
    <property type="molecule type" value="Genomic_DNA"/>
</dbReference>
<keyword evidence="3 6" id="KW-0731">Sigma factor</keyword>
<dbReference type="GO" id="GO:0006950">
    <property type="term" value="P:response to stress"/>
    <property type="evidence" value="ECO:0007669"/>
    <property type="project" value="UniProtKB-ARBA"/>
</dbReference>
<protein>
    <recommendedName>
        <fullName evidence="6">RNA polymerase sigma factor</fullName>
    </recommendedName>
</protein>
<dbReference type="InterPro" id="IPR046531">
    <property type="entry name" value="DUF6596"/>
</dbReference>
<evidence type="ECO:0000313" key="10">
    <source>
        <dbReference type="Proteomes" id="UP000320580"/>
    </source>
</evidence>
<dbReference type="AlphaFoldDB" id="A0A5B8J4M4"/>
<dbReference type="Gene3D" id="1.10.10.10">
    <property type="entry name" value="Winged helix-like DNA-binding domain superfamily/Winged helix DNA-binding domain"/>
    <property type="match status" value="1"/>
</dbReference>
<accession>A0A5B8J4M4</accession>